<organism evidence="1 2">
    <name type="scientific">Castilleja foliolosa</name>
    <dbReference type="NCBI Taxonomy" id="1961234"/>
    <lineage>
        <taxon>Eukaryota</taxon>
        <taxon>Viridiplantae</taxon>
        <taxon>Streptophyta</taxon>
        <taxon>Embryophyta</taxon>
        <taxon>Tracheophyta</taxon>
        <taxon>Spermatophyta</taxon>
        <taxon>Magnoliopsida</taxon>
        <taxon>eudicotyledons</taxon>
        <taxon>Gunneridae</taxon>
        <taxon>Pentapetalae</taxon>
        <taxon>asterids</taxon>
        <taxon>lamiids</taxon>
        <taxon>Lamiales</taxon>
        <taxon>Orobanchaceae</taxon>
        <taxon>Pedicularideae</taxon>
        <taxon>Castillejinae</taxon>
        <taxon>Castilleja</taxon>
    </lineage>
</organism>
<protein>
    <submittedName>
        <fullName evidence="1">Uncharacterized protein</fullName>
    </submittedName>
</protein>
<sequence>MYAFHLHFIFQKSGSLRTFLRLLPLLRLCKWNGDLHGAFQRRRSSYFLTHLAVHSARFCKAAKKSRVLFSVADLHGGRRNWLTVWSSTAPNEKRAAHLTPGERGRGNGRCPAARARAANFGQSAAEKATKLIVSVSFTYGSKVFKDGDCTEKLGQLGLKTILRFWPRSSLKIKMPTPSKTISWLRRSAIKDFPDSIHRLSTKMR</sequence>
<keyword evidence="2" id="KW-1185">Reference proteome</keyword>
<comment type="caution">
    <text evidence="1">The sequence shown here is derived from an EMBL/GenBank/DDBJ whole genome shotgun (WGS) entry which is preliminary data.</text>
</comment>
<evidence type="ECO:0000313" key="1">
    <source>
        <dbReference type="EMBL" id="KAL3622979.1"/>
    </source>
</evidence>
<reference evidence="2" key="1">
    <citation type="journal article" date="2024" name="IScience">
        <title>Strigolactones Initiate the Formation of Haustorium-like Structures in Castilleja.</title>
        <authorList>
            <person name="Buerger M."/>
            <person name="Peterson D."/>
            <person name="Chory J."/>
        </authorList>
    </citation>
    <scope>NUCLEOTIDE SEQUENCE [LARGE SCALE GENOMIC DNA]</scope>
</reference>
<evidence type="ECO:0000313" key="2">
    <source>
        <dbReference type="Proteomes" id="UP001632038"/>
    </source>
</evidence>
<dbReference type="AlphaFoldDB" id="A0ABD3C0A2"/>
<dbReference type="EMBL" id="JAVIJP010000054">
    <property type="protein sequence ID" value="KAL3622979.1"/>
    <property type="molecule type" value="Genomic_DNA"/>
</dbReference>
<dbReference type="Proteomes" id="UP001632038">
    <property type="component" value="Unassembled WGS sequence"/>
</dbReference>
<gene>
    <name evidence="1" type="ORF">CASFOL_031795</name>
</gene>
<name>A0ABD3C0A2_9LAMI</name>
<accession>A0ABD3C0A2</accession>
<proteinExistence type="predicted"/>